<name>A0AAV8S3H0_ENSVE</name>
<protein>
    <submittedName>
        <fullName evidence="1">Uncharacterized protein</fullName>
    </submittedName>
</protein>
<reference evidence="1 2" key="1">
    <citation type="submission" date="2022-12" db="EMBL/GenBank/DDBJ databases">
        <title>Chromosome-scale assembly of the Ensete ventricosum genome.</title>
        <authorList>
            <person name="Dussert Y."/>
            <person name="Stocks J."/>
            <person name="Wendawek A."/>
            <person name="Woldeyes F."/>
            <person name="Nichols R.A."/>
            <person name="Borrell J.S."/>
        </authorList>
    </citation>
    <scope>NUCLEOTIDE SEQUENCE [LARGE SCALE GENOMIC DNA]</scope>
    <source>
        <strain evidence="2">cv. Maze</strain>
        <tissue evidence="1">Seeds</tissue>
    </source>
</reference>
<evidence type="ECO:0000313" key="1">
    <source>
        <dbReference type="EMBL" id="KAJ8513910.1"/>
    </source>
</evidence>
<dbReference type="Proteomes" id="UP001222027">
    <property type="component" value="Unassembled WGS sequence"/>
</dbReference>
<evidence type="ECO:0000313" key="2">
    <source>
        <dbReference type="Proteomes" id="UP001222027"/>
    </source>
</evidence>
<sequence>MDAALSAFHDRSSAQSARSDPFFVHGSVSRRILEAPSASSLCRPSMISAASLLLLPASKAALLAGRVRSSRRRHHDAHPAGAAFDLRKRHCAFVNVMKCTFNYENATEPCICSWCATPKTTLWVRVITKVPTGGGLDGVINQPPLAVSLSIHLRDRGCPSVMRFGCRIPVISLDFYRELEKDEIFASDRRRRVERTVQCHLAKRVEIAGWRSQRG</sequence>
<organism evidence="1 2">
    <name type="scientific">Ensete ventricosum</name>
    <name type="common">Abyssinian banana</name>
    <name type="synonym">Musa ensete</name>
    <dbReference type="NCBI Taxonomy" id="4639"/>
    <lineage>
        <taxon>Eukaryota</taxon>
        <taxon>Viridiplantae</taxon>
        <taxon>Streptophyta</taxon>
        <taxon>Embryophyta</taxon>
        <taxon>Tracheophyta</taxon>
        <taxon>Spermatophyta</taxon>
        <taxon>Magnoliopsida</taxon>
        <taxon>Liliopsida</taxon>
        <taxon>Zingiberales</taxon>
        <taxon>Musaceae</taxon>
        <taxon>Ensete</taxon>
    </lineage>
</organism>
<dbReference type="EMBL" id="JAQQAF010000001">
    <property type="protein sequence ID" value="KAJ8513910.1"/>
    <property type="molecule type" value="Genomic_DNA"/>
</dbReference>
<gene>
    <name evidence="1" type="ORF">OPV22_004344</name>
</gene>
<proteinExistence type="predicted"/>
<keyword evidence="2" id="KW-1185">Reference proteome</keyword>
<accession>A0AAV8S3H0</accession>
<comment type="caution">
    <text evidence="1">The sequence shown here is derived from an EMBL/GenBank/DDBJ whole genome shotgun (WGS) entry which is preliminary data.</text>
</comment>
<dbReference type="AlphaFoldDB" id="A0AAV8S3H0"/>